<evidence type="ECO:0000256" key="2">
    <source>
        <dbReference type="ARBA" id="ARBA00022516"/>
    </source>
</evidence>
<keyword evidence="7 10" id="KW-0472">Membrane</keyword>
<comment type="caution">
    <text evidence="11">The sequence shown here is derived from an EMBL/GenBank/DDBJ whole genome shotgun (WGS) entry which is preliminary data.</text>
</comment>
<feature type="transmembrane region" description="Helical" evidence="10">
    <location>
        <begin position="56"/>
        <end position="75"/>
    </location>
</feature>
<keyword evidence="1 10" id="KW-1003">Cell membrane</keyword>
<dbReference type="EC" id="2.3.1.275" evidence="10"/>
<name>A0A7Y0DYZ1_9PROT</name>
<keyword evidence="9 10" id="KW-1208">Phospholipid metabolism</keyword>
<accession>A0A7Y0DYZ1</accession>
<evidence type="ECO:0000313" key="12">
    <source>
        <dbReference type="Proteomes" id="UP000539372"/>
    </source>
</evidence>
<evidence type="ECO:0000256" key="6">
    <source>
        <dbReference type="ARBA" id="ARBA00023098"/>
    </source>
</evidence>
<evidence type="ECO:0000256" key="10">
    <source>
        <dbReference type="HAMAP-Rule" id="MF_01043"/>
    </source>
</evidence>
<keyword evidence="11" id="KW-0012">Acyltransferase</keyword>
<dbReference type="Pfam" id="PF02660">
    <property type="entry name" value="G3P_acyltransf"/>
    <property type="match status" value="1"/>
</dbReference>
<protein>
    <recommendedName>
        <fullName evidence="10">Glycerol-3-phosphate acyltransferase</fullName>
    </recommendedName>
    <alternativeName>
        <fullName evidence="10">Acyl-PO4 G3P acyltransferase</fullName>
    </alternativeName>
    <alternativeName>
        <fullName evidence="10">Acyl-phosphate--glycerol-3-phosphate acyltransferase</fullName>
    </alternativeName>
    <alternativeName>
        <fullName evidence="10">G3P acyltransferase</fullName>
        <shortName evidence="10">GPAT</shortName>
        <ecNumber evidence="10">2.3.1.275</ecNumber>
    </alternativeName>
    <alternativeName>
        <fullName evidence="10">Lysophosphatidic acid synthase</fullName>
        <shortName evidence="10">LPA synthase</shortName>
    </alternativeName>
</protein>
<comment type="similarity">
    <text evidence="10">Belongs to the PlsY family.</text>
</comment>
<comment type="subcellular location">
    <subcellularLocation>
        <location evidence="10">Cell membrane</location>
        <topology evidence="10">Multi-pass membrane protein</topology>
    </subcellularLocation>
</comment>
<keyword evidence="2 10" id="KW-0444">Lipid biosynthesis</keyword>
<evidence type="ECO:0000256" key="4">
    <source>
        <dbReference type="ARBA" id="ARBA00022692"/>
    </source>
</evidence>
<evidence type="ECO:0000256" key="8">
    <source>
        <dbReference type="ARBA" id="ARBA00023209"/>
    </source>
</evidence>
<keyword evidence="4 10" id="KW-0812">Transmembrane</keyword>
<dbReference type="NCBIfam" id="TIGR00023">
    <property type="entry name" value="glycerol-3-phosphate 1-O-acyltransferase PlsY"/>
    <property type="match status" value="1"/>
</dbReference>
<keyword evidence="8 10" id="KW-0594">Phospholipid biosynthesis</keyword>
<evidence type="ECO:0000256" key="7">
    <source>
        <dbReference type="ARBA" id="ARBA00023136"/>
    </source>
</evidence>
<evidence type="ECO:0000313" key="11">
    <source>
        <dbReference type="EMBL" id="NMM44145.1"/>
    </source>
</evidence>
<evidence type="ECO:0000256" key="1">
    <source>
        <dbReference type="ARBA" id="ARBA00022475"/>
    </source>
</evidence>
<organism evidence="11 12">
    <name type="scientific">Pacificispira spongiicola</name>
    <dbReference type="NCBI Taxonomy" id="2729598"/>
    <lineage>
        <taxon>Bacteria</taxon>
        <taxon>Pseudomonadati</taxon>
        <taxon>Pseudomonadota</taxon>
        <taxon>Alphaproteobacteria</taxon>
        <taxon>Rhodospirillales</taxon>
        <taxon>Rhodospirillaceae</taxon>
        <taxon>Pacificispira</taxon>
    </lineage>
</organism>
<comment type="catalytic activity">
    <reaction evidence="10">
        <text>an acyl phosphate + sn-glycerol 3-phosphate = a 1-acyl-sn-glycero-3-phosphate + phosphate</text>
        <dbReference type="Rhea" id="RHEA:34075"/>
        <dbReference type="ChEBI" id="CHEBI:43474"/>
        <dbReference type="ChEBI" id="CHEBI:57597"/>
        <dbReference type="ChEBI" id="CHEBI:57970"/>
        <dbReference type="ChEBI" id="CHEBI:59918"/>
        <dbReference type="EC" id="2.3.1.275"/>
    </reaction>
</comment>
<sequence length="209" mass="21815">MMILPTDWIALLGGYLLGSVPFGLVLARLAGYGDIRKIGSGNIGATNVLRTGNKPLALAVLLLDSGKGAIAVLLARYALPDIMTPSVLAPALAGVAAVLGHNFPVWLGFKGGKGVATTLGTLIALSWPVGLSACATWLVVAMLFRYSSLAGILSLAAAPIFAQFVFGPAPILTLAALFLAILGWIRHHTNIRRLLKGEEPKIRQKKTAG</sequence>
<dbReference type="PANTHER" id="PTHR30309:SF0">
    <property type="entry name" value="GLYCEROL-3-PHOSPHATE ACYLTRANSFERASE-RELATED"/>
    <property type="match status" value="1"/>
</dbReference>
<comment type="function">
    <text evidence="10">Catalyzes the transfer of an acyl group from acyl-phosphate (acyl-PO(4)) to glycerol-3-phosphate (G3P) to form lysophosphatidic acid (LPA). This enzyme utilizes acyl-phosphate as fatty acyl donor, but not acyl-CoA or acyl-ACP.</text>
</comment>
<feature type="transmembrane region" description="Helical" evidence="10">
    <location>
        <begin position="87"/>
        <end position="107"/>
    </location>
</feature>
<dbReference type="GO" id="GO:0043772">
    <property type="term" value="F:acyl-phosphate glycerol-3-phosphate acyltransferase activity"/>
    <property type="evidence" value="ECO:0007669"/>
    <property type="project" value="UniProtKB-UniRule"/>
</dbReference>
<gene>
    <name evidence="10 11" type="primary">plsY</name>
    <name evidence="11" type="ORF">HH303_06635</name>
</gene>
<feature type="transmembrane region" description="Helical" evidence="10">
    <location>
        <begin position="119"/>
        <end position="140"/>
    </location>
</feature>
<dbReference type="Proteomes" id="UP000539372">
    <property type="component" value="Unassembled WGS sequence"/>
</dbReference>
<keyword evidence="6 10" id="KW-0443">Lipid metabolism</keyword>
<feature type="transmembrane region" description="Helical" evidence="10">
    <location>
        <begin position="160"/>
        <end position="185"/>
    </location>
</feature>
<evidence type="ECO:0000256" key="3">
    <source>
        <dbReference type="ARBA" id="ARBA00022679"/>
    </source>
</evidence>
<evidence type="ECO:0000256" key="5">
    <source>
        <dbReference type="ARBA" id="ARBA00022989"/>
    </source>
</evidence>
<dbReference type="PANTHER" id="PTHR30309">
    <property type="entry name" value="INNER MEMBRANE PROTEIN YGIH"/>
    <property type="match status" value="1"/>
</dbReference>
<dbReference type="AlphaFoldDB" id="A0A7Y0DYZ1"/>
<keyword evidence="3 10" id="KW-0808">Transferase</keyword>
<feature type="transmembrane region" description="Helical" evidence="10">
    <location>
        <begin position="12"/>
        <end position="35"/>
    </location>
</feature>
<comment type="pathway">
    <text evidence="10">Lipid metabolism; phospholipid metabolism.</text>
</comment>
<dbReference type="EMBL" id="JABBNT010000002">
    <property type="protein sequence ID" value="NMM44145.1"/>
    <property type="molecule type" value="Genomic_DNA"/>
</dbReference>
<proteinExistence type="inferred from homology"/>
<dbReference type="UniPathway" id="UPA00085"/>
<reference evidence="11 12" key="1">
    <citation type="submission" date="2020-04" db="EMBL/GenBank/DDBJ databases">
        <title>Rhodospirillaceae bacterium KN72 isolated from deep sea.</title>
        <authorList>
            <person name="Zhang D.-C."/>
        </authorList>
    </citation>
    <scope>NUCLEOTIDE SEQUENCE [LARGE SCALE GENOMIC DNA]</scope>
    <source>
        <strain evidence="11 12">KN72</strain>
    </source>
</reference>
<dbReference type="InterPro" id="IPR003811">
    <property type="entry name" value="G3P_acylTferase_PlsY"/>
</dbReference>
<dbReference type="RefSeq" id="WP_169624449.1">
    <property type="nucleotide sequence ID" value="NZ_JABBNT010000002.1"/>
</dbReference>
<dbReference type="HAMAP" id="MF_01043">
    <property type="entry name" value="PlsY"/>
    <property type="match status" value="1"/>
</dbReference>
<evidence type="ECO:0000256" key="9">
    <source>
        <dbReference type="ARBA" id="ARBA00023264"/>
    </source>
</evidence>
<keyword evidence="5 10" id="KW-1133">Transmembrane helix</keyword>
<dbReference type="SMART" id="SM01207">
    <property type="entry name" value="G3P_acyltransf"/>
    <property type="match status" value="1"/>
</dbReference>
<dbReference type="GO" id="GO:0005886">
    <property type="term" value="C:plasma membrane"/>
    <property type="evidence" value="ECO:0007669"/>
    <property type="project" value="UniProtKB-SubCell"/>
</dbReference>
<comment type="subunit">
    <text evidence="10">Probably interacts with PlsX.</text>
</comment>
<keyword evidence="12" id="KW-1185">Reference proteome</keyword>
<dbReference type="GO" id="GO:0008654">
    <property type="term" value="P:phospholipid biosynthetic process"/>
    <property type="evidence" value="ECO:0007669"/>
    <property type="project" value="UniProtKB-UniRule"/>
</dbReference>